<dbReference type="InterPro" id="IPR002197">
    <property type="entry name" value="HTH_Fis"/>
</dbReference>
<feature type="domain" description="Sigma-54 factor interaction" evidence="5">
    <location>
        <begin position="305"/>
        <end position="495"/>
    </location>
</feature>
<name>A0A2P8H5G6_9BACL</name>
<dbReference type="SUPFAM" id="SSF52540">
    <property type="entry name" value="P-loop containing nucleoside triphosphate hydrolases"/>
    <property type="match status" value="1"/>
</dbReference>
<dbReference type="Pfam" id="PF02954">
    <property type="entry name" value="HTH_8"/>
    <property type="match status" value="1"/>
</dbReference>
<keyword evidence="1" id="KW-0547">Nucleotide-binding</keyword>
<evidence type="ECO:0000256" key="4">
    <source>
        <dbReference type="ARBA" id="ARBA00023163"/>
    </source>
</evidence>
<dbReference type="InterPro" id="IPR058031">
    <property type="entry name" value="AAA_lid_NorR"/>
</dbReference>
<dbReference type="GO" id="GO:0005524">
    <property type="term" value="F:ATP binding"/>
    <property type="evidence" value="ECO:0007669"/>
    <property type="project" value="UniProtKB-KW"/>
</dbReference>
<dbReference type="InterPro" id="IPR009057">
    <property type="entry name" value="Homeodomain-like_sf"/>
</dbReference>
<dbReference type="GO" id="GO:0000156">
    <property type="term" value="F:phosphorelay response regulator activity"/>
    <property type="evidence" value="ECO:0007669"/>
    <property type="project" value="InterPro"/>
</dbReference>
<dbReference type="SUPFAM" id="SSF159800">
    <property type="entry name" value="PrpR receptor domain-like"/>
    <property type="match status" value="1"/>
</dbReference>
<dbReference type="Gene3D" id="3.40.50.300">
    <property type="entry name" value="P-loop containing nucleotide triphosphate hydrolases"/>
    <property type="match status" value="1"/>
</dbReference>
<dbReference type="PROSITE" id="PS50045">
    <property type="entry name" value="SIGMA54_INTERACT_4"/>
    <property type="match status" value="1"/>
</dbReference>
<dbReference type="OrthoDB" id="9771372at2"/>
<dbReference type="InterPro" id="IPR027417">
    <property type="entry name" value="P-loop_NTPase"/>
</dbReference>
<dbReference type="Pfam" id="PF25601">
    <property type="entry name" value="AAA_lid_14"/>
    <property type="match status" value="1"/>
</dbReference>
<keyword evidence="4" id="KW-0804">Transcription</keyword>
<reference evidence="6 7" key="1">
    <citation type="submission" date="2018-03" db="EMBL/GenBank/DDBJ databases">
        <title>Genomic Encyclopedia of Type Strains, Phase III (KMG-III): the genomes of soil and plant-associated and newly described type strains.</title>
        <authorList>
            <person name="Whitman W."/>
        </authorList>
    </citation>
    <scope>NUCLEOTIDE SEQUENCE [LARGE SCALE GENOMIC DNA]</scope>
    <source>
        <strain evidence="6 7">CGMCC 1.12259</strain>
    </source>
</reference>
<sequence>MRKISIGFISPYDAMVPMIEELKKEHVDLEIVAKVGNLEKGLELAYEMEKQGIDIIISRGGTASLIRESMALPVIDVHISGYDLLRSIMLASGHSKEKKALVGFSNITLGAKSIVSLLEIELEVVTITNASEVDPILAELKAKGFTRILGDVVTINAAAEFGLNGLLIQSGREAILESLEEARRLFRSQQKNQQLLRIMRQVLKKREQDVLIATEEGHVLFENWTSFESTPLTKKEMEDLYKQAAHANSFTLKNFYDGEQPYSVRVDTFSDRDGKVISFFFKRLFDSVQKLNGVIIEEVNHLPSLVAESPEMRAIKQLLEKPVVGNKPLVLIGKPGTGKQSLARYVHAYHRKKGAFVVLPVDVLGDALEEIAFLQMSTLVLEFPSHADHTAMRKIPELLSIVEGRNVQLIFSFLDSTAASLQEAGIHESFTITLPELADRQDDVEFLVRQFLTEFHQSFGTQAVKVRDDAMDELKKMQWNGNLDELKAYVKKLAVIERDYVIEKSALLKVPNDSPVRQNRGSLAFDKTDTLKEIEKKVIEHVLKEEEFNQTKAAKRLGINRATLWRKLKE</sequence>
<dbReference type="Gene3D" id="3.40.50.2300">
    <property type="match status" value="1"/>
</dbReference>
<dbReference type="Proteomes" id="UP000242682">
    <property type="component" value="Unassembled WGS sequence"/>
</dbReference>
<evidence type="ECO:0000313" key="6">
    <source>
        <dbReference type="EMBL" id="PSL41440.1"/>
    </source>
</evidence>
<dbReference type="RefSeq" id="WP_106532135.1">
    <property type="nucleotide sequence ID" value="NZ_PYAT01000002.1"/>
</dbReference>
<comment type="caution">
    <text evidence="6">The sequence shown here is derived from an EMBL/GenBank/DDBJ whole genome shotgun (WGS) entry which is preliminary data.</text>
</comment>
<evidence type="ECO:0000256" key="2">
    <source>
        <dbReference type="ARBA" id="ARBA00022840"/>
    </source>
</evidence>
<dbReference type="PRINTS" id="PR01590">
    <property type="entry name" value="HTHFIS"/>
</dbReference>
<evidence type="ECO:0000256" key="1">
    <source>
        <dbReference type="ARBA" id="ARBA00022741"/>
    </source>
</evidence>
<proteinExistence type="predicted"/>
<dbReference type="Gene3D" id="1.10.8.60">
    <property type="match status" value="1"/>
</dbReference>
<dbReference type="PANTHER" id="PTHR32071">
    <property type="entry name" value="TRANSCRIPTIONAL REGULATORY PROTEIN"/>
    <property type="match status" value="1"/>
</dbReference>
<organism evidence="6 7">
    <name type="scientific">Planomicrobium soli</name>
    <dbReference type="NCBI Taxonomy" id="1176648"/>
    <lineage>
        <taxon>Bacteria</taxon>
        <taxon>Bacillati</taxon>
        <taxon>Bacillota</taxon>
        <taxon>Bacilli</taxon>
        <taxon>Bacillales</taxon>
        <taxon>Caryophanaceae</taxon>
        <taxon>Planomicrobium</taxon>
    </lineage>
</organism>
<dbReference type="Gene3D" id="1.10.10.60">
    <property type="entry name" value="Homeodomain-like"/>
    <property type="match status" value="1"/>
</dbReference>
<dbReference type="SUPFAM" id="SSF46689">
    <property type="entry name" value="Homeodomain-like"/>
    <property type="match status" value="1"/>
</dbReference>
<dbReference type="Pfam" id="PF14532">
    <property type="entry name" value="Sigma54_activ_2"/>
    <property type="match status" value="1"/>
</dbReference>
<keyword evidence="2" id="KW-0067">ATP-binding</keyword>
<evidence type="ECO:0000259" key="5">
    <source>
        <dbReference type="PROSITE" id="PS50045"/>
    </source>
</evidence>
<protein>
    <submittedName>
        <fullName evidence="6">Sigma-54-interacting transcriptional regulator</fullName>
    </submittedName>
</protein>
<dbReference type="GO" id="GO:0006355">
    <property type="term" value="P:regulation of DNA-templated transcription"/>
    <property type="evidence" value="ECO:0007669"/>
    <property type="project" value="InterPro"/>
</dbReference>
<dbReference type="Pfam" id="PF06506">
    <property type="entry name" value="PrpR_N"/>
    <property type="match status" value="1"/>
</dbReference>
<dbReference type="GO" id="GO:0043565">
    <property type="term" value="F:sequence-specific DNA binding"/>
    <property type="evidence" value="ECO:0007669"/>
    <property type="project" value="InterPro"/>
</dbReference>
<dbReference type="Gene3D" id="3.40.50.10660">
    <property type="entry name" value="PrpR receptor domain-like"/>
    <property type="match status" value="1"/>
</dbReference>
<dbReference type="EMBL" id="PYAT01000002">
    <property type="protein sequence ID" value="PSL41440.1"/>
    <property type="molecule type" value="Genomic_DNA"/>
</dbReference>
<evidence type="ECO:0000313" key="7">
    <source>
        <dbReference type="Proteomes" id="UP000242682"/>
    </source>
</evidence>
<dbReference type="InterPro" id="IPR002078">
    <property type="entry name" value="Sigma_54_int"/>
</dbReference>
<dbReference type="AlphaFoldDB" id="A0A2P8H5G6"/>
<keyword evidence="7" id="KW-1185">Reference proteome</keyword>
<keyword evidence="3" id="KW-0805">Transcription regulation</keyword>
<dbReference type="InterPro" id="IPR010524">
    <property type="entry name" value="Sig_transdc_resp-reg_PrpR_N"/>
</dbReference>
<accession>A0A2P8H5G6</accession>
<gene>
    <name evidence="6" type="ORF">B0H99_102123</name>
</gene>
<evidence type="ECO:0000256" key="3">
    <source>
        <dbReference type="ARBA" id="ARBA00023015"/>
    </source>
</evidence>